<evidence type="ECO:0000256" key="2">
    <source>
        <dbReference type="ARBA" id="ARBA00020188"/>
    </source>
</evidence>
<dbReference type="InterPro" id="IPR001650">
    <property type="entry name" value="Helicase_C-like"/>
</dbReference>
<evidence type="ECO:0000313" key="4">
    <source>
        <dbReference type="EMBL" id="EKC19661.1"/>
    </source>
</evidence>
<evidence type="ECO:0000256" key="3">
    <source>
        <dbReference type="SAM" id="MobiDB-lite"/>
    </source>
</evidence>
<dbReference type="EMBL" id="JH816927">
    <property type="protein sequence ID" value="EKC19661.1"/>
    <property type="molecule type" value="Genomic_DNA"/>
</dbReference>
<dbReference type="CDD" id="cd22791">
    <property type="entry name" value="OTU_VRTN"/>
    <property type="match status" value="1"/>
</dbReference>
<dbReference type="GO" id="GO:0006357">
    <property type="term" value="P:regulation of transcription by RNA polymerase II"/>
    <property type="evidence" value="ECO:0007669"/>
    <property type="project" value="TreeGrafter"/>
</dbReference>
<feature type="compositionally biased region" description="Basic and acidic residues" evidence="3">
    <location>
        <begin position="552"/>
        <end position="572"/>
    </location>
</feature>
<dbReference type="InParanoid" id="K1QDT6"/>
<organism evidence="4">
    <name type="scientific">Magallana gigas</name>
    <name type="common">Pacific oyster</name>
    <name type="synonym">Crassostrea gigas</name>
    <dbReference type="NCBI Taxonomy" id="29159"/>
    <lineage>
        <taxon>Eukaryota</taxon>
        <taxon>Metazoa</taxon>
        <taxon>Spiralia</taxon>
        <taxon>Lophotrochozoa</taxon>
        <taxon>Mollusca</taxon>
        <taxon>Bivalvia</taxon>
        <taxon>Autobranchia</taxon>
        <taxon>Pteriomorphia</taxon>
        <taxon>Ostreida</taxon>
        <taxon>Ostreoidea</taxon>
        <taxon>Ostreidae</taxon>
        <taxon>Magallana</taxon>
    </lineage>
</organism>
<dbReference type="Pfam" id="PF00271">
    <property type="entry name" value="Helicase_C"/>
    <property type="match status" value="1"/>
</dbReference>
<dbReference type="PANTHER" id="PTHR16081:SF0">
    <property type="entry name" value="VERTNIN"/>
    <property type="match status" value="1"/>
</dbReference>
<dbReference type="AlphaFoldDB" id="K1QDT6"/>
<reference evidence="4" key="1">
    <citation type="journal article" date="2012" name="Nature">
        <title>The oyster genome reveals stress adaptation and complexity of shell formation.</title>
        <authorList>
            <person name="Zhang G."/>
            <person name="Fang X."/>
            <person name="Guo X."/>
            <person name="Li L."/>
            <person name="Luo R."/>
            <person name="Xu F."/>
            <person name="Yang P."/>
            <person name="Zhang L."/>
            <person name="Wang X."/>
            <person name="Qi H."/>
            <person name="Xiong Z."/>
            <person name="Que H."/>
            <person name="Xie Y."/>
            <person name="Holland P.W."/>
            <person name="Paps J."/>
            <person name="Zhu Y."/>
            <person name="Wu F."/>
            <person name="Chen Y."/>
            <person name="Wang J."/>
            <person name="Peng C."/>
            <person name="Meng J."/>
            <person name="Yang L."/>
            <person name="Liu J."/>
            <person name="Wen B."/>
            <person name="Zhang N."/>
            <person name="Huang Z."/>
            <person name="Zhu Q."/>
            <person name="Feng Y."/>
            <person name="Mount A."/>
            <person name="Hedgecock D."/>
            <person name="Xu Z."/>
            <person name="Liu Y."/>
            <person name="Domazet-Loso T."/>
            <person name="Du Y."/>
            <person name="Sun X."/>
            <person name="Zhang S."/>
            <person name="Liu B."/>
            <person name="Cheng P."/>
            <person name="Jiang X."/>
            <person name="Li J."/>
            <person name="Fan D."/>
            <person name="Wang W."/>
            <person name="Fu W."/>
            <person name="Wang T."/>
            <person name="Wang B."/>
            <person name="Zhang J."/>
            <person name="Peng Z."/>
            <person name="Li Y."/>
            <person name="Li N."/>
            <person name="Wang J."/>
            <person name="Chen M."/>
            <person name="He Y."/>
            <person name="Tan F."/>
            <person name="Song X."/>
            <person name="Zheng Q."/>
            <person name="Huang R."/>
            <person name="Yang H."/>
            <person name="Du X."/>
            <person name="Chen L."/>
            <person name="Yang M."/>
            <person name="Gaffney P.M."/>
            <person name="Wang S."/>
            <person name="Luo L."/>
            <person name="She Z."/>
            <person name="Ming Y."/>
            <person name="Huang W."/>
            <person name="Zhang S."/>
            <person name="Huang B."/>
            <person name="Zhang Y."/>
            <person name="Qu T."/>
            <person name="Ni P."/>
            <person name="Miao G."/>
            <person name="Wang J."/>
            <person name="Wang Q."/>
            <person name="Steinberg C.E."/>
            <person name="Wang H."/>
            <person name="Li N."/>
            <person name="Qian L."/>
            <person name="Zhang G."/>
            <person name="Li Y."/>
            <person name="Yang H."/>
            <person name="Liu X."/>
            <person name="Wang J."/>
            <person name="Yin Y."/>
            <person name="Wang J."/>
        </authorList>
    </citation>
    <scope>NUCLEOTIDE SEQUENCE [LARGE SCALE GENOMIC DNA]</scope>
    <source>
        <strain evidence="4">05x7-T-G4-1.051#20</strain>
    </source>
</reference>
<evidence type="ECO:0000256" key="1">
    <source>
        <dbReference type="ARBA" id="ARBA00007290"/>
    </source>
</evidence>
<dbReference type="InterPro" id="IPR038822">
    <property type="entry name" value="Vertnin-like"/>
</dbReference>
<dbReference type="InterPro" id="IPR027417">
    <property type="entry name" value="P-loop_NTPase"/>
</dbReference>
<sequence>MFHSQSPDTVKEKIKEDMSVESGNIRVLVATSAAGMGVNFRSVKYVINYGPPKDMDGFVQQFGRAGRDGGVAMALLLFNVADNEITPYESASVTVSQERGIISDGSCGNNNEMGANGGAIPVKGILTVKLSKQKIQSAIPEIHPENIGVTPKKKNITLNVSEKFTPKRGDQHISFQTSKLLAGSQYDSDSDDVRYGVHRTYFDLSPPDEDPKKQISTTQPSKKARKAPLVSKAQDRESNDINASCEKENEDVRTASLRNESCEDVKEDLRNPSDSCLRSAFFKDLLLTLGKLKTFDEIHKFCMNHENKLADYEMIRSTPSILSTGLSVDEDALNLYPADVEQSSVIYPVVVTGDGNCLPYTGSVLAFGHEKYGQEMRVRIVFELAMHKDLYLSNEHLRAGLAENSTLNDLSVAFAMYSEKYVPGILPNKETVAEIYQNEVIDACNDKSYMGIWQVFALASILGNPLFSVYPQRGNANVRRDLHRLIMPRHVCSGTIQYVMWTSTRKDMRDKNWIPNHFVPVLPIEVATIPPPTPIEIQRWRLMFQRKREREKRLADKARAKDDENKKTKVVEDTCNEQTKNDDANDAEKMTEDASEKEEKEERVPQNTTLVNKTDLNPEHLLNKYVIVLYNGQPYPGLVKDVDKEEVYVRCMHRVGRELEKSQFYWPKCVVDECWYSMDDVVCEINEPKKVGTKYKVDECV</sequence>
<proteinExistence type="inferred from homology"/>
<comment type="similarity">
    <text evidence="1">Belongs to the vertnin family.</text>
</comment>
<name>K1QDT6_MAGGI</name>
<dbReference type="PROSITE" id="PS51194">
    <property type="entry name" value="HELICASE_CTER"/>
    <property type="match status" value="1"/>
</dbReference>
<accession>K1QDT6</accession>
<feature type="region of interest" description="Disordered" evidence="3">
    <location>
        <begin position="201"/>
        <end position="248"/>
    </location>
</feature>
<feature type="region of interest" description="Disordered" evidence="3">
    <location>
        <begin position="552"/>
        <end position="606"/>
    </location>
</feature>
<dbReference type="PANTHER" id="PTHR16081">
    <property type="entry name" value="VERTNIN"/>
    <property type="match status" value="1"/>
</dbReference>
<protein>
    <recommendedName>
        <fullName evidence="2">Vertnin</fullName>
    </recommendedName>
</protein>
<dbReference type="SUPFAM" id="SSF52540">
    <property type="entry name" value="P-loop containing nucleoside triphosphate hydrolases"/>
    <property type="match status" value="1"/>
</dbReference>
<dbReference type="SMART" id="SM00490">
    <property type="entry name" value="HELICc"/>
    <property type="match status" value="1"/>
</dbReference>
<dbReference type="Gene3D" id="3.40.50.300">
    <property type="entry name" value="P-loop containing nucleotide triphosphate hydrolases"/>
    <property type="match status" value="1"/>
</dbReference>
<dbReference type="InterPro" id="IPR047273">
    <property type="entry name" value="VRTN_OTU_dom"/>
</dbReference>
<feature type="compositionally biased region" description="Basic and acidic residues" evidence="3">
    <location>
        <begin position="233"/>
        <end position="248"/>
    </location>
</feature>
<feature type="compositionally biased region" description="Basic and acidic residues" evidence="3">
    <location>
        <begin position="579"/>
        <end position="604"/>
    </location>
</feature>
<dbReference type="GO" id="GO:0000785">
    <property type="term" value="C:chromatin"/>
    <property type="evidence" value="ECO:0007669"/>
    <property type="project" value="TreeGrafter"/>
</dbReference>
<gene>
    <name evidence="4" type="ORF">CGI_10008045</name>
</gene>
<dbReference type="HOGENOM" id="CLU_393424_0_0_1"/>